<protein>
    <submittedName>
        <fullName evidence="1">RCG54994</fullName>
    </submittedName>
</protein>
<dbReference type="AlphaFoldDB" id="A6II70"/>
<proteinExistence type="predicted"/>
<dbReference type="Gene3D" id="1.25.40.180">
    <property type="match status" value="1"/>
</dbReference>
<dbReference type="Proteomes" id="UP000234681">
    <property type="component" value="Chromosome 5"/>
</dbReference>
<evidence type="ECO:0000313" key="2">
    <source>
        <dbReference type="Proteomes" id="UP000234681"/>
    </source>
</evidence>
<accession>A6II70</accession>
<name>A6II70_RAT</name>
<reference evidence="2" key="1">
    <citation type="submission" date="2005-09" db="EMBL/GenBank/DDBJ databases">
        <authorList>
            <person name="Mural R.J."/>
            <person name="Li P.W."/>
            <person name="Adams M.D."/>
            <person name="Amanatides P.G."/>
            <person name="Baden-Tillson H."/>
            <person name="Barnstead M."/>
            <person name="Chin S.H."/>
            <person name="Dew I."/>
            <person name="Evans C.A."/>
            <person name="Ferriera S."/>
            <person name="Flanigan M."/>
            <person name="Fosler C."/>
            <person name="Glodek A."/>
            <person name="Gu Z."/>
            <person name="Holt R.A."/>
            <person name="Jennings D."/>
            <person name="Kraft C.L."/>
            <person name="Lu F."/>
            <person name="Nguyen T."/>
            <person name="Nusskern D.R."/>
            <person name="Pfannkoch C.M."/>
            <person name="Sitter C."/>
            <person name="Sutton G.G."/>
            <person name="Venter J.C."/>
            <person name="Wang Z."/>
            <person name="Woodage T."/>
            <person name="Zheng X.H."/>
            <person name="Zhong F."/>
        </authorList>
    </citation>
    <scope>NUCLEOTIDE SEQUENCE [LARGE SCALE GENOMIC DNA]</scope>
    <source>
        <strain>BN</strain>
        <strain evidence="2">Sprague-Dawley</strain>
    </source>
</reference>
<dbReference type="EMBL" id="CH473962">
    <property type="protein sequence ID" value="EDL98440.1"/>
    <property type="molecule type" value="Genomic_DNA"/>
</dbReference>
<sequence length="102" mass="11491">MDEFSGHAKDLTLSTDLERTVGRHASILFDFEKEESVINSSDKEIIAEAEKNGCKATGPVVLTEALFNEKMRGQIKKYRCHFPRCCHSNQRLRGTVFTEGNA</sequence>
<gene>
    <name evidence="1" type="ORF">rCG_54994</name>
</gene>
<evidence type="ECO:0000313" key="1">
    <source>
        <dbReference type="EMBL" id="EDL98440.1"/>
    </source>
</evidence>
<organism evidence="1 2">
    <name type="scientific">Rattus norvegicus</name>
    <name type="common">Rat</name>
    <dbReference type="NCBI Taxonomy" id="10116"/>
    <lineage>
        <taxon>Eukaryota</taxon>
        <taxon>Metazoa</taxon>
        <taxon>Chordata</taxon>
        <taxon>Craniata</taxon>
        <taxon>Vertebrata</taxon>
        <taxon>Euteleostomi</taxon>
        <taxon>Mammalia</taxon>
        <taxon>Eutheria</taxon>
        <taxon>Euarchontoglires</taxon>
        <taxon>Glires</taxon>
        <taxon>Rodentia</taxon>
        <taxon>Myomorpha</taxon>
        <taxon>Muroidea</taxon>
        <taxon>Muridae</taxon>
        <taxon>Murinae</taxon>
        <taxon>Rattus</taxon>
    </lineage>
</organism>